<evidence type="ECO:0000259" key="8">
    <source>
        <dbReference type="Pfam" id="PF02729"/>
    </source>
</evidence>
<evidence type="ECO:0000256" key="5">
    <source>
        <dbReference type="HAMAP-Rule" id="MF_01109"/>
    </source>
</evidence>
<dbReference type="InterPro" id="IPR006130">
    <property type="entry name" value="Asp/Orn_carbamoylTrfase"/>
</dbReference>
<dbReference type="SUPFAM" id="SSF53671">
    <property type="entry name" value="Aspartate/ornithine carbamoyltransferase"/>
    <property type="match status" value="1"/>
</dbReference>
<comment type="function">
    <text evidence="1">Reversibly catalyzes the transfer of the carbamoyl group from carbamoyl phosphate (CP) to the N(epsilon) atom of ornithine (ORN) to produce L-citrulline.</text>
</comment>
<dbReference type="PANTHER" id="PTHR45753:SF2">
    <property type="entry name" value="ORNITHINE CARBAMOYLTRANSFERASE"/>
    <property type="match status" value="1"/>
</dbReference>
<dbReference type="GO" id="GO:0004585">
    <property type="term" value="F:ornithine carbamoyltransferase activity"/>
    <property type="evidence" value="ECO:0007669"/>
    <property type="project" value="UniProtKB-UniRule"/>
</dbReference>
<reference evidence="9" key="1">
    <citation type="journal article" date="2021" name="PeerJ">
        <title>Extensive microbial diversity within the chicken gut microbiome revealed by metagenomics and culture.</title>
        <authorList>
            <person name="Gilroy R."/>
            <person name="Ravi A."/>
            <person name="Getino M."/>
            <person name="Pursley I."/>
            <person name="Horton D.L."/>
            <person name="Alikhan N.F."/>
            <person name="Baker D."/>
            <person name="Gharbi K."/>
            <person name="Hall N."/>
            <person name="Watson M."/>
            <person name="Adriaenssens E.M."/>
            <person name="Foster-Nyarko E."/>
            <person name="Jarju S."/>
            <person name="Secka A."/>
            <person name="Antonio M."/>
            <person name="Oren A."/>
            <person name="Chaudhuri R.R."/>
            <person name="La Ragione R."/>
            <person name="Hildebrand F."/>
            <person name="Pallen M.J."/>
        </authorList>
    </citation>
    <scope>NUCLEOTIDE SEQUENCE</scope>
    <source>
        <strain evidence="9">14324</strain>
    </source>
</reference>
<dbReference type="Gene3D" id="3.40.50.1370">
    <property type="entry name" value="Aspartate/ornithine carbamoyltransferase"/>
    <property type="match status" value="2"/>
</dbReference>
<comment type="subcellular location">
    <subcellularLocation>
        <location evidence="5">Cytoplasm</location>
    </subcellularLocation>
</comment>
<feature type="binding site" evidence="5">
    <location>
        <begin position="133"/>
        <end position="136"/>
    </location>
    <ligand>
        <name>carbamoyl phosphate</name>
        <dbReference type="ChEBI" id="CHEBI:58228"/>
    </ligand>
</feature>
<dbReference type="InterPro" id="IPR002292">
    <property type="entry name" value="Orn/put_carbamltrans"/>
</dbReference>
<dbReference type="InterPro" id="IPR024904">
    <property type="entry name" value="OTCase_ArgI"/>
</dbReference>
<feature type="binding site" evidence="5">
    <location>
        <begin position="55"/>
        <end position="58"/>
    </location>
    <ligand>
        <name>carbamoyl phosphate</name>
        <dbReference type="ChEBI" id="CHEBI:58228"/>
    </ligand>
</feature>
<sequence length="333" mass="37321">MNLKGRNFLTLKDFTPEEILYLLDLAADLKAKKKAGIPHEYFKGKNVALIFEKTSTRTRCAFEVAAHDLGMGSTYLDPSGSQIGKKESIADTARVLGRMYEGIEYRGFGQEIVEELAKYAGVPVWNGLTNEYHPTQMLADMLTIREHFGGLKGIKLVYMGDARYNMGNSLMVACSKLGLHFVACTTKNYFPNEELVKQCREYAEESGAAITLTEDVMEATRGADVIYTDVWVSMGEPDEVWEERIQELSPYKVTKAVMENAGENAIFLHCLPAFHDLKTTIGREMGERFDFADMEVTDEVFESPQSKVFDEAENRMHTIKAVMAATLGLPEEA</sequence>
<proteinExistence type="inferred from homology"/>
<feature type="binding site" evidence="5">
    <location>
        <position position="106"/>
    </location>
    <ligand>
        <name>carbamoyl phosphate</name>
        <dbReference type="ChEBI" id="CHEBI:58228"/>
    </ligand>
</feature>
<evidence type="ECO:0000256" key="4">
    <source>
        <dbReference type="ARBA" id="ARBA00048772"/>
    </source>
</evidence>
<dbReference type="FunFam" id="3.40.50.1370:FF:000008">
    <property type="entry name" value="Ornithine carbamoyltransferase"/>
    <property type="match status" value="1"/>
</dbReference>
<name>A0A9D2DV41_9FIRM</name>
<dbReference type="AlphaFoldDB" id="A0A9D2DV41"/>
<dbReference type="HAMAP" id="MF_01109">
    <property type="entry name" value="OTCase"/>
    <property type="match status" value="1"/>
</dbReference>
<dbReference type="EMBL" id="DXBU01000183">
    <property type="protein sequence ID" value="HIZ23767.1"/>
    <property type="molecule type" value="Genomic_DNA"/>
</dbReference>
<feature type="binding site" evidence="5">
    <location>
        <position position="315"/>
    </location>
    <ligand>
        <name>carbamoyl phosphate</name>
        <dbReference type="ChEBI" id="CHEBI:58228"/>
    </ligand>
</feature>
<protein>
    <recommendedName>
        <fullName evidence="5 6">Ornithine carbamoyltransferase</fullName>
        <shortName evidence="5">OTCase</shortName>
        <ecNumber evidence="5 6">2.1.3.3</ecNumber>
    </recommendedName>
</protein>
<dbReference type="PRINTS" id="PR00102">
    <property type="entry name" value="OTCASE"/>
</dbReference>
<dbReference type="EC" id="2.1.3.3" evidence="5 6"/>
<dbReference type="GO" id="GO:0042450">
    <property type="term" value="P:L-arginine biosynthetic process via ornithine"/>
    <property type="evidence" value="ECO:0007669"/>
    <property type="project" value="UniProtKB-UniRule"/>
</dbReference>
<feature type="domain" description="Aspartate/ornithine carbamoyltransferase carbamoyl-P binding" evidence="8">
    <location>
        <begin position="6"/>
        <end position="146"/>
    </location>
</feature>
<organism evidence="9 10">
    <name type="scientific">Candidatus Blautia faecigallinarum</name>
    <dbReference type="NCBI Taxonomy" id="2838488"/>
    <lineage>
        <taxon>Bacteria</taxon>
        <taxon>Bacillati</taxon>
        <taxon>Bacillota</taxon>
        <taxon>Clostridia</taxon>
        <taxon>Lachnospirales</taxon>
        <taxon>Lachnospiraceae</taxon>
        <taxon>Blautia</taxon>
    </lineage>
</organism>
<feature type="binding site" evidence="5">
    <location>
        <begin position="233"/>
        <end position="234"/>
    </location>
    <ligand>
        <name>L-ornithine</name>
        <dbReference type="ChEBI" id="CHEBI:46911"/>
    </ligand>
</feature>
<dbReference type="PANTHER" id="PTHR45753">
    <property type="entry name" value="ORNITHINE CARBAMOYLTRANSFERASE, MITOCHONDRIAL"/>
    <property type="match status" value="1"/>
</dbReference>
<evidence type="ECO:0000256" key="6">
    <source>
        <dbReference type="NCBIfam" id="TIGR00658"/>
    </source>
</evidence>
<dbReference type="Pfam" id="PF00185">
    <property type="entry name" value="OTCace"/>
    <property type="match status" value="1"/>
</dbReference>
<feature type="binding site" evidence="5">
    <location>
        <position position="165"/>
    </location>
    <ligand>
        <name>L-ornithine</name>
        <dbReference type="ChEBI" id="CHEBI:46911"/>
    </ligand>
</feature>
<reference evidence="9" key="2">
    <citation type="submission" date="2021-04" db="EMBL/GenBank/DDBJ databases">
        <authorList>
            <person name="Gilroy R."/>
        </authorList>
    </citation>
    <scope>NUCLEOTIDE SEQUENCE</scope>
    <source>
        <strain evidence="9">14324</strain>
    </source>
</reference>
<evidence type="ECO:0000313" key="10">
    <source>
        <dbReference type="Proteomes" id="UP000824041"/>
    </source>
</evidence>
<evidence type="ECO:0000256" key="3">
    <source>
        <dbReference type="ARBA" id="ARBA00022679"/>
    </source>
</evidence>
<dbReference type="PROSITE" id="PS00097">
    <property type="entry name" value="CARBAMOYLTRANSFERASE"/>
    <property type="match status" value="1"/>
</dbReference>
<dbReference type="Proteomes" id="UP000824041">
    <property type="component" value="Unassembled WGS sequence"/>
</dbReference>
<dbReference type="NCBIfam" id="TIGR00658">
    <property type="entry name" value="orni_carb_tr"/>
    <property type="match status" value="1"/>
</dbReference>
<feature type="domain" description="Aspartate/ornithine carbamoyltransferase Asp/Orn-binding" evidence="7">
    <location>
        <begin position="152"/>
        <end position="325"/>
    </location>
</feature>
<evidence type="ECO:0000256" key="1">
    <source>
        <dbReference type="ARBA" id="ARBA00003822"/>
    </source>
</evidence>
<gene>
    <name evidence="9" type="primary">argF</name>
    <name evidence="9" type="ORF">IAA21_13430</name>
</gene>
<dbReference type="InterPro" id="IPR036901">
    <property type="entry name" value="Asp/Orn_carbamoylTrfase_sf"/>
</dbReference>
<evidence type="ECO:0000313" key="9">
    <source>
        <dbReference type="EMBL" id="HIZ23767.1"/>
    </source>
</evidence>
<dbReference type="GO" id="GO:0016597">
    <property type="term" value="F:amino acid binding"/>
    <property type="evidence" value="ECO:0007669"/>
    <property type="project" value="InterPro"/>
</dbReference>
<keyword evidence="5" id="KW-0963">Cytoplasm</keyword>
<dbReference type="PRINTS" id="PR00100">
    <property type="entry name" value="AOTCASE"/>
</dbReference>
<evidence type="ECO:0000256" key="2">
    <source>
        <dbReference type="ARBA" id="ARBA00007805"/>
    </source>
</evidence>
<dbReference type="InterPro" id="IPR006132">
    <property type="entry name" value="Asp/Orn_carbamoyltranf_P-bd"/>
</dbReference>
<dbReference type="GO" id="GO:0005737">
    <property type="term" value="C:cytoplasm"/>
    <property type="evidence" value="ECO:0007669"/>
    <property type="project" value="UniProtKB-SubCell"/>
</dbReference>
<feature type="binding site" evidence="5">
    <location>
        <position position="229"/>
    </location>
    <ligand>
        <name>L-ornithine</name>
        <dbReference type="ChEBI" id="CHEBI:46911"/>
    </ligand>
</feature>
<dbReference type="Pfam" id="PF02729">
    <property type="entry name" value="OTCace_N"/>
    <property type="match status" value="1"/>
</dbReference>
<dbReference type="GO" id="GO:0019240">
    <property type="term" value="P:citrulline biosynthetic process"/>
    <property type="evidence" value="ECO:0007669"/>
    <property type="project" value="TreeGrafter"/>
</dbReference>
<dbReference type="NCBIfam" id="NF001986">
    <property type="entry name" value="PRK00779.1"/>
    <property type="match status" value="1"/>
</dbReference>
<comment type="similarity">
    <text evidence="2 5">Belongs to the aspartate/ornithine carbamoyltransferase superfamily. OTCase family.</text>
</comment>
<dbReference type="InterPro" id="IPR006131">
    <property type="entry name" value="Asp_carbamoyltransf_Asp/Orn-bd"/>
</dbReference>
<feature type="binding site" evidence="5">
    <location>
        <begin position="270"/>
        <end position="271"/>
    </location>
    <ligand>
        <name>carbamoyl phosphate</name>
        <dbReference type="ChEBI" id="CHEBI:58228"/>
    </ligand>
</feature>
<keyword evidence="3 5" id="KW-0808">Transferase</keyword>
<comment type="caution">
    <text evidence="9">The sequence shown here is derived from an EMBL/GenBank/DDBJ whole genome shotgun (WGS) entry which is preliminary data.</text>
</comment>
<evidence type="ECO:0000259" key="7">
    <source>
        <dbReference type="Pfam" id="PF00185"/>
    </source>
</evidence>
<accession>A0A9D2DV41</accession>
<comment type="catalytic activity">
    <reaction evidence="4 5">
        <text>carbamoyl phosphate + L-ornithine = L-citrulline + phosphate + H(+)</text>
        <dbReference type="Rhea" id="RHEA:19513"/>
        <dbReference type="ChEBI" id="CHEBI:15378"/>
        <dbReference type="ChEBI" id="CHEBI:43474"/>
        <dbReference type="ChEBI" id="CHEBI:46911"/>
        <dbReference type="ChEBI" id="CHEBI:57743"/>
        <dbReference type="ChEBI" id="CHEBI:58228"/>
        <dbReference type="EC" id="2.1.3.3"/>
    </reaction>
</comment>
<feature type="binding site" evidence="5">
    <location>
        <position position="82"/>
    </location>
    <ligand>
        <name>carbamoyl phosphate</name>
        <dbReference type="ChEBI" id="CHEBI:58228"/>
    </ligand>
</feature>